<comment type="catalytic activity">
    <reaction evidence="8 9">
        <text>an N-terminal (5-L-glutamyl)-[peptide] + an alpha-amino acid = 5-L-glutamyl amino acid + an N-terminal L-alpha-aminoacyl-[peptide]</text>
        <dbReference type="Rhea" id="RHEA:23904"/>
        <dbReference type="Rhea" id="RHEA-COMP:9780"/>
        <dbReference type="Rhea" id="RHEA-COMP:9795"/>
        <dbReference type="ChEBI" id="CHEBI:77644"/>
        <dbReference type="ChEBI" id="CHEBI:78597"/>
        <dbReference type="ChEBI" id="CHEBI:78599"/>
        <dbReference type="ChEBI" id="CHEBI:78608"/>
        <dbReference type="EC" id="2.3.2.2"/>
    </reaction>
</comment>
<evidence type="ECO:0000256" key="8">
    <source>
        <dbReference type="ARBA" id="ARBA00047417"/>
    </source>
</evidence>
<dbReference type="Gene3D" id="3.60.20.40">
    <property type="match status" value="1"/>
</dbReference>
<evidence type="ECO:0000256" key="4">
    <source>
        <dbReference type="ARBA" id="ARBA00022679"/>
    </source>
</evidence>
<evidence type="ECO:0000313" key="13">
    <source>
        <dbReference type="Proteomes" id="UP000601789"/>
    </source>
</evidence>
<dbReference type="RefSeq" id="WP_198474532.1">
    <property type="nucleotide sequence ID" value="NZ_JADGMQ010000002.1"/>
</dbReference>
<keyword evidence="13" id="KW-1185">Reference proteome</keyword>
<evidence type="ECO:0000256" key="10">
    <source>
        <dbReference type="SAM" id="MobiDB-lite"/>
    </source>
</evidence>
<dbReference type="PANTHER" id="PTHR43199:SF1">
    <property type="entry name" value="GLUTATHIONE HYDROLASE PROENZYME"/>
    <property type="match status" value="1"/>
</dbReference>
<protein>
    <recommendedName>
        <fullName evidence="9">Glutathione hydrolase proenzyme</fullName>
        <ecNumber evidence="9">2.3.2.2</ecNumber>
        <ecNumber evidence="9">3.4.19.13</ecNumber>
    </recommendedName>
    <component>
        <recommendedName>
            <fullName evidence="9">Glutathione hydrolase large chain</fullName>
        </recommendedName>
    </component>
    <component>
        <recommendedName>
            <fullName evidence="9">Glutathione hydrolase small chain</fullName>
        </recommendedName>
    </component>
</protein>
<feature type="chain" id="PRO_5047485882" description="Glutathione hydrolase proenzyme" evidence="11">
    <location>
        <begin position="27"/>
        <end position="579"/>
    </location>
</feature>
<proteinExistence type="inferred from homology"/>
<evidence type="ECO:0000256" key="6">
    <source>
        <dbReference type="ARBA" id="ARBA00023145"/>
    </source>
</evidence>
<feature type="region of interest" description="Disordered" evidence="10">
    <location>
        <begin position="375"/>
        <end position="399"/>
    </location>
</feature>
<accession>A0ABS0S930</accession>
<dbReference type="InterPro" id="IPR043137">
    <property type="entry name" value="GGT_ssub_C"/>
</dbReference>
<gene>
    <name evidence="12" type="primary">ggt</name>
    <name evidence="12" type="ORF">IOD40_03855</name>
</gene>
<dbReference type="InterPro" id="IPR043138">
    <property type="entry name" value="GGT_lsub"/>
</dbReference>
<comment type="subunit">
    <text evidence="9">This enzyme consists of two polypeptide chains, which are synthesized in precursor form from a single polypeptide.</text>
</comment>
<evidence type="ECO:0000256" key="3">
    <source>
        <dbReference type="ARBA" id="ARBA00009381"/>
    </source>
</evidence>
<keyword evidence="5 9" id="KW-0378">Hydrolase</keyword>
<evidence type="ECO:0000256" key="2">
    <source>
        <dbReference type="ARBA" id="ARBA00001089"/>
    </source>
</evidence>
<dbReference type="Gene3D" id="1.10.246.130">
    <property type="match status" value="1"/>
</dbReference>
<comment type="pathway">
    <text evidence="9">Sulfur metabolism; glutathione metabolism.</text>
</comment>
<keyword evidence="6 9" id="KW-0865">Zymogen</keyword>
<dbReference type="NCBIfam" id="TIGR00066">
    <property type="entry name" value="g_glut_trans"/>
    <property type="match status" value="1"/>
</dbReference>
<keyword evidence="11" id="KW-0732">Signal</keyword>
<comment type="caution">
    <text evidence="12">The sequence shown here is derived from an EMBL/GenBank/DDBJ whole genome shotgun (WGS) entry which is preliminary data.</text>
</comment>
<dbReference type="SUPFAM" id="SSF56235">
    <property type="entry name" value="N-terminal nucleophile aminohydrolases (Ntn hydrolases)"/>
    <property type="match status" value="1"/>
</dbReference>
<keyword evidence="7 9" id="KW-0012">Acyltransferase</keyword>
<dbReference type="Proteomes" id="UP000601789">
    <property type="component" value="Unassembled WGS sequence"/>
</dbReference>
<comment type="catalytic activity">
    <reaction evidence="1 9">
        <text>an S-substituted glutathione + H2O = an S-substituted L-cysteinylglycine + L-glutamate</text>
        <dbReference type="Rhea" id="RHEA:59468"/>
        <dbReference type="ChEBI" id="CHEBI:15377"/>
        <dbReference type="ChEBI" id="CHEBI:29985"/>
        <dbReference type="ChEBI" id="CHEBI:90779"/>
        <dbReference type="ChEBI" id="CHEBI:143103"/>
        <dbReference type="EC" id="3.4.19.13"/>
    </reaction>
</comment>
<dbReference type="PANTHER" id="PTHR43199">
    <property type="entry name" value="GLUTATHIONE HYDROLASE"/>
    <property type="match status" value="1"/>
</dbReference>
<comment type="similarity">
    <text evidence="3 9">Belongs to the gamma-glutamyltransferase family.</text>
</comment>
<dbReference type="EMBL" id="JADGMQ010000002">
    <property type="protein sequence ID" value="MBI1619800.1"/>
    <property type="molecule type" value="Genomic_DNA"/>
</dbReference>
<sequence>MNFFPHLRSSGLALLCATFAATYAVAQDRPQPEATTAIAEKSSVSAKDFMIATAHPLATEAGHAVLASGGTAADAAVVVQTMLGLVEPQSSGLGGGAFFVYFDAETSDITTYDARETAPKAATDTYWLNADGTAMDFATAVIGGRSAGVLGTPMLLETFHRDHGSLDWAELMQPAIQTATEGFEVSPRLAKAVADAKGLDTFITTADYFLPGGKPIAEGSTLKNPPYAQTLELFAKEGAAPFYTGEIARDIVAALTTNINPTLLTAEDLASYKVVKREPICADYRGYDVCGMGPPSSGALAVGQMLGMLSNFDLAAMEDGAAFRHLFAEASRLAFADRGLYVADSDFVDIPDGLLDAAYLTERAKLIDPAKSMGVANAGTPPGLSDDNLTPDGERPRKGTSHFVIVDKAGNMLSATTTIESGFGNRVMTRGFLLNNELTDFAFTPEANDAPVANRVEPGKRPRSSMSPTIVLRNGKPVLLTGSPGGAAIIDYTALSLIAILDWGMDPQEAIDLRHVTNLNGRTSVEEGEGAEELAAELTALGHEVAIANLNSGLHIIQITDEGLIGAADKRREGTVMGD</sequence>
<evidence type="ECO:0000313" key="12">
    <source>
        <dbReference type="EMBL" id="MBI1619800.1"/>
    </source>
</evidence>
<dbReference type="EC" id="2.3.2.2" evidence="9"/>
<dbReference type="InterPro" id="IPR000101">
    <property type="entry name" value="GGT_peptidase"/>
</dbReference>
<evidence type="ECO:0000256" key="7">
    <source>
        <dbReference type="ARBA" id="ARBA00023315"/>
    </source>
</evidence>
<reference evidence="12 13" key="1">
    <citation type="submission" date="2020-10" db="EMBL/GenBank/DDBJ databases">
        <title>Aquamicrobium zhengzhouensis sp. nov., a exopolysaccharide producing bacterium isolated from farmland soil.</title>
        <authorList>
            <person name="Wang X."/>
        </authorList>
    </citation>
    <scope>NUCLEOTIDE SEQUENCE [LARGE SCALE GENOMIC DNA]</scope>
    <source>
        <strain evidence="13">cd-1</strain>
    </source>
</reference>
<evidence type="ECO:0000256" key="5">
    <source>
        <dbReference type="ARBA" id="ARBA00022801"/>
    </source>
</evidence>
<dbReference type="EC" id="3.4.19.13" evidence="9"/>
<evidence type="ECO:0000256" key="11">
    <source>
        <dbReference type="SAM" id="SignalP"/>
    </source>
</evidence>
<evidence type="ECO:0000256" key="1">
    <source>
        <dbReference type="ARBA" id="ARBA00001049"/>
    </source>
</evidence>
<organism evidence="12 13">
    <name type="scientific">Aquamicrobium zhengzhouense</name>
    <dbReference type="NCBI Taxonomy" id="2781738"/>
    <lineage>
        <taxon>Bacteria</taxon>
        <taxon>Pseudomonadati</taxon>
        <taxon>Pseudomonadota</taxon>
        <taxon>Alphaproteobacteria</taxon>
        <taxon>Hyphomicrobiales</taxon>
        <taxon>Phyllobacteriaceae</taxon>
        <taxon>Aquamicrobium</taxon>
    </lineage>
</organism>
<keyword evidence="9" id="KW-0317">Glutathione biosynthesis</keyword>
<feature type="signal peptide" evidence="11">
    <location>
        <begin position="1"/>
        <end position="26"/>
    </location>
</feature>
<evidence type="ECO:0000256" key="9">
    <source>
        <dbReference type="RuleBase" id="RU368036"/>
    </source>
</evidence>
<comment type="PTM">
    <text evidence="9">Cleaved by autocatalysis into a large and a small subunit.</text>
</comment>
<keyword evidence="4 9" id="KW-0808">Transferase</keyword>
<dbReference type="PRINTS" id="PR01210">
    <property type="entry name" value="GGTRANSPTASE"/>
</dbReference>
<dbReference type="GO" id="GO:0103068">
    <property type="term" value="F:leukotriene C4 gamma-glutamyl transferase activity"/>
    <property type="evidence" value="ECO:0007669"/>
    <property type="project" value="UniProtKB-EC"/>
</dbReference>
<name>A0ABS0S930_9HYPH</name>
<dbReference type="InterPro" id="IPR051792">
    <property type="entry name" value="GGT_bact"/>
</dbReference>
<dbReference type="InterPro" id="IPR029055">
    <property type="entry name" value="Ntn_hydrolases_N"/>
</dbReference>
<comment type="catalytic activity">
    <reaction evidence="2 9">
        <text>glutathione + H2O = L-cysteinylglycine + L-glutamate</text>
        <dbReference type="Rhea" id="RHEA:28807"/>
        <dbReference type="ChEBI" id="CHEBI:15377"/>
        <dbReference type="ChEBI" id="CHEBI:29985"/>
        <dbReference type="ChEBI" id="CHEBI:57925"/>
        <dbReference type="ChEBI" id="CHEBI:61694"/>
        <dbReference type="EC" id="3.4.19.13"/>
    </reaction>
</comment>
<dbReference type="Pfam" id="PF01019">
    <property type="entry name" value="G_glu_transpept"/>
    <property type="match status" value="1"/>
</dbReference>